<sequence length="254" mass="28530">MIKRNKVGFMAIILPLLVWSCASEKTEDDIEEEEEIIVLDNTLTEGEKSSGWMLLFDGEDPAGWRSFNGDSFPEGWVVEDGALKALGSGGDIGGDIVFGPLDFEEFELEFTWKIAPGGNSGVFYHVVEDPKYNAPYETGPEYQVIDQLGFPQPLEDWQSLASDYGMYPGDIEGVVKPAGEWNTSRIIFSKDGASYWLNGKKTLEFVPYSEDWQKRRNSGKWDDFPDYAIATKGLIALQDHGSEAWFKNIKIRSL</sequence>
<keyword evidence="3" id="KW-1185">Reference proteome</keyword>
<evidence type="ECO:0000313" key="3">
    <source>
        <dbReference type="Proteomes" id="UP000238157"/>
    </source>
</evidence>
<dbReference type="GO" id="GO:0016787">
    <property type="term" value="F:hydrolase activity"/>
    <property type="evidence" value="ECO:0007669"/>
    <property type="project" value="InterPro"/>
</dbReference>
<accession>A0A2T0WQS9</accession>
<comment type="caution">
    <text evidence="2">The sequence shown here is derived from an EMBL/GenBank/DDBJ whole genome shotgun (WGS) entry which is preliminary data.</text>
</comment>
<feature type="domain" description="3-keto-alpha-glucoside-1,2-lyase/3-keto-2-hydroxy-glucal hydratase" evidence="1">
    <location>
        <begin position="51"/>
        <end position="252"/>
    </location>
</feature>
<organism evidence="2 3">
    <name type="scientific">Mongoliibacter ruber</name>
    <dbReference type="NCBI Taxonomy" id="1750599"/>
    <lineage>
        <taxon>Bacteria</taxon>
        <taxon>Pseudomonadati</taxon>
        <taxon>Bacteroidota</taxon>
        <taxon>Cytophagia</taxon>
        <taxon>Cytophagales</taxon>
        <taxon>Cyclobacteriaceae</taxon>
        <taxon>Mongoliibacter</taxon>
    </lineage>
</organism>
<dbReference type="EMBL" id="PVTR01000003">
    <property type="protein sequence ID" value="PRY88884.1"/>
    <property type="molecule type" value="Genomic_DNA"/>
</dbReference>
<dbReference type="AlphaFoldDB" id="A0A2T0WQS9"/>
<dbReference type="Gene3D" id="2.60.120.560">
    <property type="entry name" value="Exo-inulinase, domain 1"/>
    <property type="match status" value="1"/>
</dbReference>
<name>A0A2T0WQS9_9BACT</name>
<evidence type="ECO:0000259" key="1">
    <source>
        <dbReference type="Pfam" id="PF06439"/>
    </source>
</evidence>
<dbReference type="RefSeq" id="WP_106132693.1">
    <property type="nucleotide sequence ID" value="NZ_PVTR01000003.1"/>
</dbReference>
<dbReference type="Proteomes" id="UP000238157">
    <property type="component" value="Unassembled WGS sequence"/>
</dbReference>
<proteinExistence type="predicted"/>
<gene>
    <name evidence="2" type="ORF">CLW00_1034</name>
</gene>
<dbReference type="Pfam" id="PF06439">
    <property type="entry name" value="3keto-disac_hyd"/>
    <property type="match status" value="1"/>
</dbReference>
<reference evidence="2 3" key="1">
    <citation type="submission" date="2018-03" db="EMBL/GenBank/DDBJ databases">
        <title>Genomic Encyclopedia of Archaeal and Bacterial Type Strains, Phase II (KMG-II): from individual species to whole genera.</title>
        <authorList>
            <person name="Goeker M."/>
        </authorList>
    </citation>
    <scope>NUCLEOTIDE SEQUENCE [LARGE SCALE GENOMIC DNA]</scope>
    <source>
        <strain evidence="2 3">DSM 27929</strain>
    </source>
</reference>
<protein>
    <submittedName>
        <fullName evidence="2">Uncharacterized protein DUF1080</fullName>
    </submittedName>
</protein>
<evidence type="ECO:0000313" key="2">
    <source>
        <dbReference type="EMBL" id="PRY88884.1"/>
    </source>
</evidence>
<dbReference type="OrthoDB" id="9806233at2"/>
<dbReference type="InterPro" id="IPR010496">
    <property type="entry name" value="AL/BT2_dom"/>
</dbReference>